<evidence type="ECO:0000313" key="2">
    <source>
        <dbReference type="EMBL" id="GEO29211.1"/>
    </source>
</evidence>
<feature type="compositionally biased region" description="Basic and acidic residues" evidence="1">
    <location>
        <begin position="61"/>
        <end position="73"/>
    </location>
</feature>
<feature type="compositionally biased region" description="Basic and acidic residues" evidence="1">
    <location>
        <begin position="233"/>
        <end position="247"/>
    </location>
</feature>
<dbReference type="AlphaFoldDB" id="A0A512CYB1"/>
<reference evidence="2 3" key="1">
    <citation type="submission" date="2019-07" db="EMBL/GenBank/DDBJ databases">
        <title>Whole genome shotgun sequence of Terrabacter aerolatus NBRC 106305.</title>
        <authorList>
            <person name="Hosoyama A."/>
            <person name="Uohara A."/>
            <person name="Ohji S."/>
            <person name="Ichikawa N."/>
        </authorList>
    </citation>
    <scope>NUCLEOTIDE SEQUENCE [LARGE SCALE GENOMIC DNA]</scope>
    <source>
        <strain evidence="2 3">NBRC 106305</strain>
    </source>
</reference>
<organism evidence="2 3">
    <name type="scientific">Terrabacter aerolatus</name>
    <dbReference type="NCBI Taxonomy" id="422442"/>
    <lineage>
        <taxon>Bacteria</taxon>
        <taxon>Bacillati</taxon>
        <taxon>Actinomycetota</taxon>
        <taxon>Actinomycetes</taxon>
        <taxon>Micrococcales</taxon>
        <taxon>Intrasporangiaceae</taxon>
        <taxon>Terrabacter</taxon>
    </lineage>
</organism>
<dbReference type="OrthoDB" id="3268479at2"/>
<feature type="region of interest" description="Disordered" evidence="1">
    <location>
        <begin position="59"/>
        <end position="90"/>
    </location>
</feature>
<proteinExistence type="predicted"/>
<keyword evidence="3" id="KW-1185">Reference proteome</keyword>
<sequence length="247" mass="27300">MARAFLRERGRYVGLLESTERIVLQGLMQQTRLLLSPEIEPTGDAFDDLVASMGLSLSAQDPRDQDHGDEHRGAGGHVSQPDSSTFADRDPALDRLLPTAHRGDDQIAAEFRRLTEEGLRQRKSGNLDVALRCVEEAVDDRVVLDETQAPAFLMALTDVRLLLGERMGMRTEEDAEALQAALEDIDDEDPLGYAMAWYDFLTWLQETLTQALMGTDLRDVVTAYDDDEGDAGDDGHEPHDGPPHGSV</sequence>
<accession>A0A512CYB1</accession>
<dbReference type="InterPro" id="IPR018561">
    <property type="entry name" value="AosR"/>
</dbReference>
<evidence type="ECO:0000313" key="3">
    <source>
        <dbReference type="Proteomes" id="UP000321534"/>
    </source>
</evidence>
<feature type="region of interest" description="Disordered" evidence="1">
    <location>
        <begin position="224"/>
        <end position="247"/>
    </location>
</feature>
<dbReference type="Proteomes" id="UP000321534">
    <property type="component" value="Unassembled WGS sequence"/>
</dbReference>
<evidence type="ECO:0000256" key="1">
    <source>
        <dbReference type="SAM" id="MobiDB-lite"/>
    </source>
</evidence>
<comment type="caution">
    <text evidence="2">The sequence shown here is derived from an EMBL/GenBank/DDBJ whole genome shotgun (WGS) entry which is preliminary data.</text>
</comment>
<dbReference type="EMBL" id="BJYX01000003">
    <property type="protein sequence ID" value="GEO29211.1"/>
    <property type="molecule type" value="Genomic_DNA"/>
</dbReference>
<protein>
    <submittedName>
        <fullName evidence="2">Uncharacterized protein</fullName>
    </submittedName>
</protein>
<dbReference type="RefSeq" id="WP_147064040.1">
    <property type="nucleotide sequence ID" value="NZ_BAAARO010000008.1"/>
</dbReference>
<dbReference type="Pfam" id="PF09438">
    <property type="entry name" value="DUF2017"/>
    <property type="match status" value="1"/>
</dbReference>
<name>A0A512CYB1_9MICO</name>
<gene>
    <name evidence="2" type="ORF">TAE01_10210</name>
</gene>